<keyword evidence="2" id="KW-1185">Reference proteome</keyword>
<dbReference type="Proteomes" id="UP000246410">
    <property type="component" value="Unassembled WGS sequence"/>
</dbReference>
<proteinExistence type="predicted"/>
<gene>
    <name evidence="1" type="ORF">DFR69_11699</name>
</gene>
<name>A0A317N302_9NOCA</name>
<organism evidence="1 2">
    <name type="scientific">Nocardia neocaledoniensis</name>
    <dbReference type="NCBI Taxonomy" id="236511"/>
    <lineage>
        <taxon>Bacteria</taxon>
        <taxon>Bacillati</taxon>
        <taxon>Actinomycetota</taxon>
        <taxon>Actinomycetes</taxon>
        <taxon>Mycobacteriales</taxon>
        <taxon>Nocardiaceae</taxon>
        <taxon>Nocardia</taxon>
    </lineage>
</organism>
<comment type="caution">
    <text evidence="1">The sequence shown here is derived from an EMBL/GenBank/DDBJ whole genome shotgun (WGS) entry which is preliminary data.</text>
</comment>
<protein>
    <submittedName>
        <fullName evidence="1">Uncharacterized protein</fullName>
    </submittedName>
</protein>
<evidence type="ECO:0000313" key="2">
    <source>
        <dbReference type="Proteomes" id="UP000246410"/>
    </source>
</evidence>
<dbReference type="EMBL" id="QGTL01000016">
    <property type="protein sequence ID" value="PWV68975.1"/>
    <property type="molecule type" value="Genomic_DNA"/>
</dbReference>
<sequence length="34" mass="3646">MRGVVFNGDRDLEVAEFDRQAGGKAVIEFCTGAS</sequence>
<accession>A0A317N302</accession>
<reference evidence="1 2" key="1">
    <citation type="submission" date="2018-05" db="EMBL/GenBank/DDBJ databases">
        <title>Genomic Encyclopedia of Type Strains, Phase IV (KMG-IV): sequencing the most valuable type-strain genomes for metagenomic binning, comparative biology and taxonomic classification.</title>
        <authorList>
            <person name="Goeker M."/>
        </authorList>
    </citation>
    <scope>NUCLEOTIDE SEQUENCE [LARGE SCALE GENOMIC DNA]</scope>
    <source>
        <strain evidence="1 2">DSM 44717</strain>
    </source>
</reference>
<evidence type="ECO:0000313" key="1">
    <source>
        <dbReference type="EMBL" id="PWV68975.1"/>
    </source>
</evidence>
<dbReference type="AlphaFoldDB" id="A0A317N302"/>